<evidence type="ECO:0000313" key="3">
    <source>
        <dbReference type="Proteomes" id="UP000708208"/>
    </source>
</evidence>
<name>A0A8J2LNL9_9HEXA</name>
<sequence>MEDEITPTAIFMASCPSDFEVCIKHFETDTNLVPTFGAEFSESIYTFRMSQRLFSEELPESSDELSVSGDIDSGIDSLTPSPLTLLTSSSIYSIPDSAFSTYSLDTNEADFERNVDSRNSALLDLHEDSTCAKSPTLCVDLKYRLSEVTSTGQTKKLCHEKVSKSCWRVRSAISFVPHQIILMEEPLVILPCQPWSSENPICINCGALLSSGSRPGNLLKKINLAICIICKWPMCQNGCDFEEGTNYKNLHSSLECSLICKSNLKWSGSPHLYQYLWILRMSVMKRKEPVLFHQMLELSALLKEKSDRIYLSEQVQTILKKNISVIENILTKQELLQICKILMYGFRPMHFVGEGEKKLRALYFETSAMSHSCDPNVEYWVDENYNQTLVAVRPIKVGEVLTISFMDELVFLPTPERRRRILENFNIWCKCNRCEDPTEFRTNFSSPVCRLSNAYFISQFRSQTPLWTRDYLYPTNANTTEELRTDYQCPSCYQVTIKEKIIRWEKHFEDWIYHARNNPNSLRKLLCKVYRQKKIHHTHFLFFRASWRLLQLLSEQLTQSAFLDEGQYLQFVVPAESVHQVFKAFMPSDIPLSSRVLRTVSLIKLALLTDDIQVLSPRVPEVQAGLSRVYFTNDVNLTTIFKYYESTKASDLGILKGTFDWVEHCGIEKFVHAVSTCRYIENVI</sequence>
<proteinExistence type="predicted"/>
<evidence type="ECO:0000259" key="1">
    <source>
        <dbReference type="Pfam" id="PF00856"/>
    </source>
</evidence>
<feature type="domain" description="SET" evidence="1">
    <location>
        <begin position="366"/>
        <end position="405"/>
    </location>
</feature>
<dbReference type="Pfam" id="PF00856">
    <property type="entry name" value="SET"/>
    <property type="match status" value="1"/>
</dbReference>
<dbReference type="InterPro" id="IPR053010">
    <property type="entry name" value="SET_SmydA-8"/>
</dbReference>
<gene>
    <name evidence="2" type="ORF">AFUS01_LOCUS43139</name>
</gene>
<reference evidence="2" key="1">
    <citation type="submission" date="2021-06" db="EMBL/GenBank/DDBJ databases">
        <authorList>
            <person name="Hodson N. C."/>
            <person name="Mongue J. A."/>
            <person name="Jaron S. K."/>
        </authorList>
    </citation>
    <scope>NUCLEOTIDE SEQUENCE</scope>
</reference>
<protein>
    <recommendedName>
        <fullName evidence="1">SET domain-containing protein</fullName>
    </recommendedName>
</protein>
<dbReference type="OrthoDB" id="5945798at2759"/>
<organism evidence="2 3">
    <name type="scientific">Allacma fusca</name>
    <dbReference type="NCBI Taxonomy" id="39272"/>
    <lineage>
        <taxon>Eukaryota</taxon>
        <taxon>Metazoa</taxon>
        <taxon>Ecdysozoa</taxon>
        <taxon>Arthropoda</taxon>
        <taxon>Hexapoda</taxon>
        <taxon>Collembola</taxon>
        <taxon>Symphypleona</taxon>
        <taxon>Sminthuridae</taxon>
        <taxon>Allacma</taxon>
    </lineage>
</organism>
<dbReference type="CDD" id="cd20071">
    <property type="entry name" value="SET_SMYD"/>
    <property type="match status" value="1"/>
</dbReference>
<comment type="caution">
    <text evidence="2">The sequence shown here is derived from an EMBL/GenBank/DDBJ whole genome shotgun (WGS) entry which is preliminary data.</text>
</comment>
<keyword evidence="3" id="KW-1185">Reference proteome</keyword>
<dbReference type="PANTHER" id="PTHR46455:SF5">
    <property type="entry name" value="SET AND MYND DOMAIN CONTAINING, ARTHROPOD-SPECIFIC, MEMBER 4, ISOFORM A"/>
    <property type="match status" value="1"/>
</dbReference>
<dbReference type="EMBL" id="CAJVCH010569914">
    <property type="protein sequence ID" value="CAG7833527.1"/>
    <property type="molecule type" value="Genomic_DNA"/>
</dbReference>
<dbReference type="InterPro" id="IPR001214">
    <property type="entry name" value="SET_dom"/>
</dbReference>
<evidence type="ECO:0000313" key="2">
    <source>
        <dbReference type="EMBL" id="CAG7833527.1"/>
    </source>
</evidence>
<dbReference type="Proteomes" id="UP000708208">
    <property type="component" value="Unassembled WGS sequence"/>
</dbReference>
<dbReference type="PANTHER" id="PTHR46455">
    <property type="entry name" value="SET AND MYND DOMAIN CONTAINING, ARTHROPOD-SPECIFIC, MEMBER 4, ISOFORM A"/>
    <property type="match status" value="1"/>
</dbReference>
<dbReference type="AlphaFoldDB" id="A0A8J2LNL9"/>
<accession>A0A8J2LNL9</accession>